<name>A0AAU7E479_9MONO</name>
<keyword evidence="2" id="KW-0812">Transmembrane</keyword>
<evidence type="ECO:0000256" key="1">
    <source>
        <dbReference type="SAM" id="MobiDB-lite"/>
    </source>
</evidence>
<keyword evidence="2" id="KW-0472">Membrane</keyword>
<reference evidence="3" key="1">
    <citation type="journal article" date="2024" name="Microbiome">
        <title>Substantial viral diversity in bats and rodents from East Africa: insights into evolution, recombination, and cocirculation.</title>
        <authorList>
            <person name="Wang D."/>
            <person name="Yang X."/>
            <person name="Ren Z."/>
            <person name="Hu B."/>
            <person name="Zhao H."/>
            <person name="Yang K."/>
            <person name="Shi P."/>
            <person name="Zhang Z."/>
            <person name="Feng Q."/>
            <person name="Nawenja C.V."/>
            <person name="Obanda V."/>
            <person name="Robert K."/>
            <person name="Nalikka B."/>
            <person name="Waruhiu C.N."/>
            <person name="Ochola G.O."/>
            <person name="Onyuok S.O."/>
            <person name="Ochieng H."/>
            <person name="Li B."/>
            <person name="Zhu Y."/>
            <person name="Si H."/>
            <person name="Yin J."/>
            <person name="Kristiansen K."/>
            <person name="Jin X."/>
            <person name="Xu X."/>
            <person name="Xiao M."/>
            <person name="Agwanda B."/>
            <person name="Ommeh S."/>
            <person name="Li J."/>
            <person name="Shi Z.L."/>
        </authorList>
    </citation>
    <scope>NUCLEOTIDE SEQUENCE</scope>
    <source>
        <strain evidence="3">3A/Kenya/19BR184KID/2019</strain>
    </source>
</reference>
<keyword evidence="2" id="KW-1133">Transmembrane helix</keyword>
<reference evidence="3" key="2">
    <citation type="submission" date="2024-02" db="EMBL/GenBank/DDBJ databases">
        <authorList>
            <person name="Hu B."/>
        </authorList>
    </citation>
    <scope>NUCLEOTIDE SEQUENCE</scope>
    <source>
        <strain evidence="3">3A/Kenya/19BR184KID/2019</strain>
    </source>
</reference>
<evidence type="ECO:0000313" key="3">
    <source>
        <dbReference type="EMBL" id="XBH24228.1"/>
    </source>
</evidence>
<proteinExistence type="predicted"/>
<sequence>MSDAIYIDPDDPEPSYINMQRGRIVSNSTYTDHSYNGRSSYAYGEYGCCYQRSTIIITLLAVILCCEICGLSMGVYLLYQSGYIRYWRPIGGGTVYSGVDNSMKQVLEGIKSQLEYAMTSITYGIPKEFSNILRQEVDRISKDVDKLEILVLSSVVDLNVSLNPNNTFSLSTGTKVNVCQQYLNLLRKGKSDRCKYERTRLPGSTTPDKSRDNLPYAS</sequence>
<protein>
    <submittedName>
        <fullName evidence="3">TM protein</fullName>
    </submittedName>
</protein>
<feature type="region of interest" description="Disordered" evidence="1">
    <location>
        <begin position="196"/>
        <end position="218"/>
    </location>
</feature>
<accession>A0AAU7E479</accession>
<feature type="transmembrane region" description="Helical" evidence="2">
    <location>
        <begin position="55"/>
        <end position="79"/>
    </location>
</feature>
<dbReference type="EMBL" id="PP712039">
    <property type="protein sequence ID" value="XBH24228.1"/>
    <property type="molecule type" value="Viral_cRNA"/>
</dbReference>
<evidence type="ECO:0000256" key="2">
    <source>
        <dbReference type="SAM" id="Phobius"/>
    </source>
</evidence>
<organism evidence="3">
    <name type="scientific">Lophuromys rat paramyxovirus</name>
    <dbReference type="NCBI Taxonomy" id="3141883"/>
    <lineage>
        <taxon>Viruses</taxon>
        <taxon>Riboviria</taxon>
        <taxon>Orthornavirae</taxon>
        <taxon>Negarnaviricota</taxon>
        <taxon>Haploviricotina</taxon>
        <taxon>Monjiviricetes</taxon>
        <taxon>Mononegavirales</taxon>
        <taxon>Paramyxoviridae</taxon>
    </lineage>
</organism>